<name>A0A1J1I8V6_9DIPT</name>
<dbReference type="AlphaFoldDB" id="A0A1J1I8V6"/>
<proteinExistence type="predicted"/>
<evidence type="ECO:0000313" key="1">
    <source>
        <dbReference type="EMBL" id="CRK96659.1"/>
    </source>
</evidence>
<dbReference type="EMBL" id="CVRI01000044">
    <property type="protein sequence ID" value="CRK96659.1"/>
    <property type="molecule type" value="Genomic_DNA"/>
</dbReference>
<organism evidence="1 2">
    <name type="scientific">Clunio marinus</name>
    <dbReference type="NCBI Taxonomy" id="568069"/>
    <lineage>
        <taxon>Eukaryota</taxon>
        <taxon>Metazoa</taxon>
        <taxon>Ecdysozoa</taxon>
        <taxon>Arthropoda</taxon>
        <taxon>Hexapoda</taxon>
        <taxon>Insecta</taxon>
        <taxon>Pterygota</taxon>
        <taxon>Neoptera</taxon>
        <taxon>Endopterygota</taxon>
        <taxon>Diptera</taxon>
        <taxon>Nematocera</taxon>
        <taxon>Chironomoidea</taxon>
        <taxon>Chironomidae</taxon>
        <taxon>Clunio</taxon>
    </lineage>
</organism>
<gene>
    <name evidence="1" type="ORF">CLUMA_CG010128</name>
</gene>
<keyword evidence="2" id="KW-1185">Reference proteome</keyword>
<reference evidence="1 2" key="1">
    <citation type="submission" date="2015-04" db="EMBL/GenBank/DDBJ databases">
        <authorList>
            <person name="Syromyatnikov M.Y."/>
            <person name="Popov V.N."/>
        </authorList>
    </citation>
    <scope>NUCLEOTIDE SEQUENCE [LARGE SCALE GENOMIC DNA]</scope>
</reference>
<accession>A0A1J1I8V6</accession>
<protein>
    <submittedName>
        <fullName evidence="1">CLUMA_CG010128, isoform A</fullName>
    </submittedName>
</protein>
<dbReference type="Proteomes" id="UP000183832">
    <property type="component" value="Unassembled WGS sequence"/>
</dbReference>
<evidence type="ECO:0000313" key="2">
    <source>
        <dbReference type="Proteomes" id="UP000183832"/>
    </source>
</evidence>
<sequence>MHFYDFLRSAAVMQCNNMLMVGYAMHNLQTDCTRSFISTTSNIAGKLIVKTSKRRTLFFAIEMLIRYGFKGKLTQRITQ</sequence>